<sequence length="438" mass="44699">MSDDTTTAPETDPQVTFKVKTSSDGNHTITMAETASVLDLKTKLAGDDYEKIPVDRQRLIYSGRVMKNEELLSFYKIKHGNTIHMVKSAPSNAAQNPTNAKPGAAAGVPTNMAAGTANNPLAGLTGARYAGHMGLPGAEMFGADGGMGAPPSEDAIAQMMDDPNIQQTMNEALNNPDLVNMMIQNTPMLRDMPNAREMLQSPMFRDMLTNPNAIRQAAAMRRQMAGGGAGGFPAPGITDTTPAGAAGSTPGSGQANAQPFNPFAMPAGAAGNPFASLFGGSGAAAAGHTPAQTPPTAASAGGTPSTGTDANAANPFASLLGEAGAGAGPGGAGFDPFQGMPRATPEQLEQALEMMRNGSFADLFARGTGFGGLGGIGGAGTSAPAAPAAPEDSRPPEERYADQLRQLNDMGFFDFDRNVAALRRSGGSVQGAIEQLLS</sequence>
<dbReference type="Gene3D" id="1.10.8.10">
    <property type="entry name" value="DNA helicase RuvA subunit, C-terminal domain"/>
    <property type="match status" value="1"/>
</dbReference>
<evidence type="ECO:0000259" key="3">
    <source>
        <dbReference type="SMART" id="SM00213"/>
    </source>
</evidence>
<evidence type="ECO:0000313" key="5">
    <source>
        <dbReference type="Proteomes" id="UP000672032"/>
    </source>
</evidence>
<dbReference type="CDD" id="cd16106">
    <property type="entry name" value="Ubl_Dsk2p_like"/>
    <property type="match status" value="1"/>
</dbReference>
<evidence type="ECO:0008006" key="6">
    <source>
        <dbReference type="Google" id="ProtNLM"/>
    </source>
</evidence>
<dbReference type="PANTHER" id="PTHR10677:SF3">
    <property type="entry name" value="FI07626P-RELATED"/>
    <property type="match status" value="1"/>
</dbReference>
<dbReference type="CDD" id="cd14324">
    <property type="entry name" value="UBA_Dsk2p_like"/>
    <property type="match status" value="1"/>
</dbReference>
<dbReference type="PANTHER" id="PTHR10677">
    <property type="entry name" value="UBIQUILIN"/>
    <property type="match status" value="1"/>
</dbReference>
<feature type="region of interest" description="Disordered" evidence="1">
    <location>
        <begin position="283"/>
        <end position="313"/>
    </location>
</feature>
<accession>A0A8A3P729</accession>
<dbReference type="InterPro" id="IPR015496">
    <property type="entry name" value="Ubiquilin"/>
</dbReference>
<dbReference type="AlphaFoldDB" id="A0A8A3P729"/>
<dbReference type="EMBL" id="CP063405">
    <property type="protein sequence ID" value="QSZ29688.1"/>
    <property type="molecule type" value="Genomic_DNA"/>
</dbReference>
<proteinExistence type="predicted"/>
<feature type="region of interest" description="Disordered" evidence="1">
    <location>
        <begin position="227"/>
        <end position="260"/>
    </location>
</feature>
<reference evidence="4" key="1">
    <citation type="submission" date="2020-10" db="EMBL/GenBank/DDBJ databases">
        <title>Genome Sequence of Monilinia vaccinii-corymbosi Sheds Light on Mummy Berry Disease Infection of Blueberry and Mating Type.</title>
        <authorList>
            <person name="Yow A.G."/>
            <person name="Zhang Y."/>
            <person name="Bansal K."/>
            <person name="Eacker S.M."/>
            <person name="Sullivan S."/>
            <person name="Liachko I."/>
            <person name="Cubeta M.A."/>
            <person name="Rollins J.A."/>
            <person name="Ashrafi H."/>
        </authorList>
    </citation>
    <scope>NUCLEOTIDE SEQUENCE</scope>
    <source>
        <strain evidence="4">RL-1</strain>
    </source>
</reference>
<keyword evidence="5" id="KW-1185">Reference proteome</keyword>
<dbReference type="FunFam" id="1.10.8.10:FF:000024">
    <property type="entry name" value="Ubiquitin domain-containing protein DSK2"/>
    <property type="match status" value="1"/>
</dbReference>
<protein>
    <recommendedName>
        <fullName evidence="6">Deubiquitination-protection protein dph1</fullName>
    </recommendedName>
</protein>
<dbReference type="SUPFAM" id="SSF54236">
    <property type="entry name" value="Ubiquitin-like"/>
    <property type="match status" value="1"/>
</dbReference>
<gene>
    <name evidence="4" type="ORF">DSL72_004205</name>
</gene>
<dbReference type="InterPro" id="IPR009060">
    <property type="entry name" value="UBA-like_sf"/>
</dbReference>
<dbReference type="GO" id="GO:0031593">
    <property type="term" value="F:polyubiquitin modification-dependent protein binding"/>
    <property type="evidence" value="ECO:0007669"/>
    <property type="project" value="TreeGrafter"/>
</dbReference>
<name>A0A8A3P729_9HELO</name>
<feature type="domain" description="UBA" evidence="2">
    <location>
        <begin position="400"/>
        <end position="438"/>
    </location>
</feature>
<feature type="compositionally biased region" description="Low complexity" evidence="1">
    <location>
        <begin position="381"/>
        <end position="390"/>
    </location>
</feature>
<dbReference type="InterPro" id="IPR015940">
    <property type="entry name" value="UBA"/>
</dbReference>
<dbReference type="SMART" id="SM00165">
    <property type="entry name" value="UBA"/>
    <property type="match status" value="1"/>
</dbReference>
<dbReference type="SUPFAM" id="SSF46934">
    <property type="entry name" value="UBA-like"/>
    <property type="match status" value="1"/>
</dbReference>
<dbReference type="Pfam" id="PF00240">
    <property type="entry name" value="ubiquitin"/>
    <property type="match status" value="1"/>
</dbReference>
<organism evidence="4 5">
    <name type="scientific">Monilinia vaccinii-corymbosi</name>
    <dbReference type="NCBI Taxonomy" id="61207"/>
    <lineage>
        <taxon>Eukaryota</taxon>
        <taxon>Fungi</taxon>
        <taxon>Dikarya</taxon>
        <taxon>Ascomycota</taxon>
        <taxon>Pezizomycotina</taxon>
        <taxon>Leotiomycetes</taxon>
        <taxon>Helotiales</taxon>
        <taxon>Sclerotiniaceae</taxon>
        <taxon>Monilinia</taxon>
    </lineage>
</organism>
<dbReference type="InterPro" id="IPR000626">
    <property type="entry name" value="Ubiquitin-like_dom"/>
</dbReference>
<evidence type="ECO:0000259" key="2">
    <source>
        <dbReference type="SMART" id="SM00165"/>
    </source>
</evidence>
<dbReference type="Proteomes" id="UP000672032">
    <property type="component" value="Chromosome 1"/>
</dbReference>
<feature type="compositionally biased region" description="Basic and acidic residues" evidence="1">
    <location>
        <begin position="391"/>
        <end position="401"/>
    </location>
</feature>
<dbReference type="GO" id="GO:0005829">
    <property type="term" value="C:cytosol"/>
    <property type="evidence" value="ECO:0007669"/>
    <property type="project" value="TreeGrafter"/>
</dbReference>
<feature type="compositionally biased region" description="Gly residues" evidence="1">
    <location>
        <begin position="323"/>
        <end position="333"/>
    </location>
</feature>
<dbReference type="GO" id="GO:0006511">
    <property type="term" value="P:ubiquitin-dependent protein catabolic process"/>
    <property type="evidence" value="ECO:0007669"/>
    <property type="project" value="TreeGrafter"/>
</dbReference>
<feature type="compositionally biased region" description="Low complexity" evidence="1">
    <location>
        <begin position="283"/>
        <end position="310"/>
    </location>
</feature>
<evidence type="ECO:0000256" key="1">
    <source>
        <dbReference type="SAM" id="MobiDB-lite"/>
    </source>
</evidence>
<feature type="region of interest" description="Disordered" evidence="1">
    <location>
        <begin position="322"/>
        <end position="341"/>
    </location>
</feature>
<dbReference type="InterPro" id="IPR029071">
    <property type="entry name" value="Ubiquitin-like_domsf"/>
</dbReference>
<feature type="domain" description="Ubiquitin-like" evidence="3">
    <location>
        <begin position="15"/>
        <end position="88"/>
    </location>
</feature>
<dbReference type="SMART" id="SM00213">
    <property type="entry name" value="UBQ"/>
    <property type="match status" value="1"/>
</dbReference>
<evidence type="ECO:0000313" key="4">
    <source>
        <dbReference type="EMBL" id="QSZ29688.1"/>
    </source>
</evidence>
<feature type="compositionally biased region" description="Low complexity" evidence="1">
    <location>
        <begin position="234"/>
        <end position="253"/>
    </location>
</feature>
<dbReference type="Pfam" id="PF23195">
    <property type="entry name" value="UBQLN1"/>
    <property type="match status" value="1"/>
</dbReference>
<feature type="region of interest" description="Disordered" evidence="1">
    <location>
        <begin position="375"/>
        <end position="401"/>
    </location>
</feature>
<dbReference type="OrthoDB" id="267397at2759"/>
<dbReference type="Gene3D" id="3.10.20.90">
    <property type="entry name" value="Phosphatidylinositol 3-kinase Catalytic Subunit, Chain A, domain 1"/>
    <property type="match status" value="1"/>
</dbReference>